<feature type="domain" description="Glycosyl transferase family 1" evidence="3">
    <location>
        <begin position="2524"/>
        <end position="2680"/>
    </location>
</feature>
<feature type="transmembrane region" description="Helical" evidence="2">
    <location>
        <begin position="1014"/>
        <end position="1031"/>
    </location>
</feature>
<gene>
    <name evidence="4" type="ORF">ASPCAL09699</name>
</gene>
<accession>A0A0U5CB46</accession>
<protein>
    <recommendedName>
        <fullName evidence="3">Glycosyl transferase family 1 domain-containing protein</fullName>
    </recommendedName>
</protein>
<evidence type="ECO:0000259" key="3">
    <source>
        <dbReference type="Pfam" id="PF00534"/>
    </source>
</evidence>
<keyword evidence="2" id="KW-0472">Membrane</keyword>
<dbReference type="EMBL" id="CDMC01000008">
    <property type="protein sequence ID" value="CEL06524.1"/>
    <property type="molecule type" value="Genomic_DNA"/>
</dbReference>
<keyword evidence="2" id="KW-1133">Transmembrane helix</keyword>
<feature type="transmembrane region" description="Helical" evidence="2">
    <location>
        <begin position="844"/>
        <end position="865"/>
    </location>
</feature>
<feature type="transmembrane region" description="Helical" evidence="2">
    <location>
        <begin position="1296"/>
        <end position="1315"/>
    </location>
</feature>
<name>A0A0U5CB46_ASPCI</name>
<evidence type="ECO:0000313" key="5">
    <source>
        <dbReference type="Proteomes" id="UP000054771"/>
    </source>
</evidence>
<feature type="transmembrane region" description="Helical" evidence="2">
    <location>
        <begin position="1268"/>
        <end position="1290"/>
    </location>
</feature>
<keyword evidence="2" id="KW-0812">Transmembrane</keyword>
<dbReference type="STRING" id="454130.A0A0U5CB46"/>
<evidence type="ECO:0000256" key="1">
    <source>
        <dbReference type="ARBA" id="ARBA00022676"/>
    </source>
</evidence>
<keyword evidence="1" id="KW-0808">Transferase</keyword>
<feature type="transmembrane region" description="Helical" evidence="2">
    <location>
        <begin position="20"/>
        <end position="45"/>
    </location>
</feature>
<feature type="transmembrane region" description="Helical" evidence="2">
    <location>
        <begin position="990"/>
        <end position="1008"/>
    </location>
</feature>
<dbReference type="Gene3D" id="3.40.50.2000">
    <property type="entry name" value="Glycogen Phosphorylase B"/>
    <property type="match status" value="1"/>
</dbReference>
<evidence type="ECO:0000313" key="4">
    <source>
        <dbReference type="EMBL" id="CEL06524.1"/>
    </source>
</evidence>
<feature type="transmembrane region" description="Helical" evidence="2">
    <location>
        <begin position="955"/>
        <end position="978"/>
    </location>
</feature>
<sequence length="2770" mass="310732">MDATYTGMHAIGWHDMVSTWGGRVLVVVVLVTIGLGIVYGLFIIGRTVFAQWKRRRQAPGAPTPVVSYINALKARSQPLRSNGQAGKSFKSFSVYLGGIDNPPSEEQARLLSEWDVIVVNPFKQGVVKGVHSHDSAYYLSRLDVQSCVGFTSSTSNDKVIQALQILSNILVSCLKLPCMQETPFHGIVLARWEEHFTPPVLSHLLDYINHIGLNVWLEIPPGTLGDVSHYDRINMSRVQGIIFRNGTIAPDGSHRDYFQMSQVRSTMRALAAQKPAGSCHFAMMEVVDDDVMIPHSTLRRTFKWCNYNSALSWNGPKSAVMDADVAASRRVVEEPLSALAWLRDDSVARMHDRWRLNDAILREDVGHKSLFEALDAFLPDLEERLRVIHTTADVDSLGLETQVSKVDLHLKRSSPDPNPFLISSSGVDYTGLGCFQLGLDCSLTEINELLKAQVGLRDLGLLERVQQDKLDKVALELRTALKVEPDSPTPSTTFSSIRELIDLLSPSDAKSHGKLRVWVGLHSGFRTRSEAQVWGIYGVDSTTGSIDIYLSSRTADPAGTILHTFLSSRGLTRFECLLAETMVTDANNRCSSKWGLSPRLVRDIEELTPAETLQWMRRLDQSTCAQSAELTAKVLSVCEYQVLDTPTLSQLRRMSSVEYLAGKVTPEELVQCRLQWYQTRGVTLEYTSALAVFKESNVRLEEALAHRDTGTLSRLLTVLDTVLQDSCIDPKADFLAMSVFCAARKVALGEIFLEVLDRNPRPNLHHVQAACFAEFYAVGARCDGYFDMTPNELGRILFDQIRTYYQSHPPPPPLPEDGPDLPTSYHSMDVDLDPDPGSHEHTSVYYRIGSLGIFAIPALIDIILLTTVGRGLYLSAFMENADKTIATAALMVSLLLGGAFGTWITSGGSYYMCSMAFPATSMFVMTRFVAGLAVVLTIGAVTCIGIGIAQTFRSGVIFLLYLVILTTYLMVVSAMSIYEIQGHRFQSGRLVIVTCVPILLISPLLTTWLHHDIVIYPSVLAVFLAVLLFSARRVVSKWNSWYLEIPCVTDEEVIEWYQQTHLSRNPDGTCKGEPLSYLTIRQALWDRVQQEQSFRPWRRSSPDPFVERLARGHPAVIVLLTWYCKYMGTRLPLPYSTTWNLQLKSAIESLVKMQKGLKQHSAFLHWVHSGQEVWGGCLYFALALMDKWTALFTGESIVGLSISSETYRLAVGFGLAYYLAGAIILDAVSKPLWALAHKDGDEQVSSLDTLRDAIRNTKRQRRALYWSYLLRYTLLHVWGLAMTAALLWAFESSRSATQMYLAYVGAYSGLLWYQYSRIYARHRSDRPLALGTAVGFATCLLLRLLPEGLSYSGVIGLAAGTWTAASLSFVKATVGWAPDMTDGTENDSVAEVATYTCTALEPATDISQSSVAHTFGMITSLPLDLRRRVEHSQYPQIMEILLSPRRCQDSRITRAFPQANDVLRRTAALWESGEIVVEIVCSHSVLRSKEEPSFRSVTKKTSSLLHIIVITPLDSSQDTLQDRYHTIAEALVSSTAENIFGWPHDHAMLAEILVHPPDVANGRLTIADGIKRQLQFSPRERDSIVPSTQETILHHLVLGVNTGQEWDLLPHDVRTFLLQRARGQSHQLSSSVARWMCSRLKLTQLVDADLWLARADLSASLAEAVSEYAQAISPDSGVSRGSDEDLLCIGQPNLLANEDKKVEVTVLSHVTSPNRHEGSPELTYNIMEEKRFPGVVKQRLLQFHHALNTCIKFTVLALVADPEYQRELHYMLRGEPSIVSWLAGRFLTAIWLFCKVLQDVVLPVVLLLGRERITTLYKSMKAETVTIDKDRIDLVTLDGRFTSFVHSEPDGRFQVNTYSGRQDQEPNKTEGLAAINSYTSDWLLRARDEYDGKGVLTNSFVYEYAAQVSTEANTKVPIQRLCLAGKLKSQVAYYDRRGYIISGSALRGTKPSGFQYWYAKNGAAAEEIIRAEYAFPDITVQVAWAVPRASGGLDEWIPFPRVTAALFIEGEKVYNAVWTYDHRFQATLRVTLGGAEIPVPAMISEDWFNVLQRPTVNSFRSENPLVEFPPRRGTLSRLFKRNTKRYPVPISRGRSYLWQAWKTSHDVDAVTARWLDETMMRSSVVLKPYWQHRERGRLGAATEYLNANADAILPELDLNQKISPWVPLALRYSDLHTSVASTIQTQPPQTDTTSRDNLHVLAMDTGTWPNEPGGVSACRRDLVDNIKRIRWHIIAESANDFGLPRFQIERNVDSLTILPQWGLDFLHPTHGIFQRSLYSQIAEKTCITTDADIRVNFIPILCTLVRCARMDRLDQVHLNEATQALVDLNDYFQVRSWNDVWMSDIVKQTWRELWLGEEVQAGIPASQWLEAERPTISQLDNALDMWHRYLFIFSIPVPEKIPTVFQVSHHFTGATYGVLCKIKRQCVLQVWDHCISFREITAFLSSAVSQDSVFVNNALISLGHLSCVLILHHADIILPCGEYFNPGWETELGTCQGTIQHRKLFIRKINAVVNGIANMEKYKPAKEAKKTGPPTVVMLSHVRYVKDIKTAILAADVLVNHWGFRDYRLNVYGDMQRSPGYSSECQQMIDAKELRGHVFLKGLGDPLVALEDAWLFMNSSISEGLPLAMGEAALAGLPVVCTDVGSSFCVVTDPITGQKFSEVVAPNDPTSLAAAQIRILALLGPWAEFAEDEQDHVPPTLSLRPSEDEVELITRRMYDKAEQRRNLGLLGRANIYKNFSSERYLREHEQMLRLGDYRSRWGDTRSSKDI</sequence>
<organism evidence="4 5">
    <name type="scientific">Aspergillus calidoustus</name>
    <dbReference type="NCBI Taxonomy" id="454130"/>
    <lineage>
        <taxon>Eukaryota</taxon>
        <taxon>Fungi</taxon>
        <taxon>Dikarya</taxon>
        <taxon>Ascomycota</taxon>
        <taxon>Pezizomycotina</taxon>
        <taxon>Eurotiomycetes</taxon>
        <taxon>Eurotiomycetidae</taxon>
        <taxon>Eurotiales</taxon>
        <taxon>Aspergillaceae</taxon>
        <taxon>Aspergillus</taxon>
        <taxon>Aspergillus subgen. Nidulantes</taxon>
    </lineage>
</organism>
<feature type="transmembrane region" description="Helical" evidence="2">
    <location>
        <begin position="1327"/>
        <end position="1345"/>
    </location>
</feature>
<feature type="transmembrane region" description="Helical" evidence="2">
    <location>
        <begin position="885"/>
        <end position="907"/>
    </location>
</feature>
<dbReference type="OrthoDB" id="2582433at2759"/>
<dbReference type="Proteomes" id="UP000054771">
    <property type="component" value="Unassembled WGS sequence"/>
</dbReference>
<dbReference type="PANTHER" id="PTHR12526:SF604">
    <property type="entry name" value="TRANSFERASE, PUTATIVE (AFU_ORTHOLOGUE AFUA_4G14070)-RELATED"/>
    <property type="match status" value="1"/>
</dbReference>
<keyword evidence="5" id="KW-1185">Reference proteome</keyword>
<proteinExistence type="predicted"/>
<dbReference type="Pfam" id="PF00534">
    <property type="entry name" value="Glycos_transf_1"/>
    <property type="match status" value="1"/>
</dbReference>
<keyword evidence="1" id="KW-0328">Glycosyltransferase</keyword>
<feature type="transmembrane region" description="Helical" evidence="2">
    <location>
        <begin position="928"/>
        <end position="949"/>
    </location>
</feature>
<dbReference type="InterPro" id="IPR001296">
    <property type="entry name" value="Glyco_trans_1"/>
</dbReference>
<reference evidence="5" key="1">
    <citation type="journal article" date="2016" name="Genome Announc.">
        <title>Draft genome sequences of fungus Aspergillus calidoustus.</title>
        <authorList>
            <person name="Horn F."/>
            <person name="Linde J."/>
            <person name="Mattern D.J."/>
            <person name="Walther G."/>
            <person name="Guthke R."/>
            <person name="Scherlach K."/>
            <person name="Martin K."/>
            <person name="Brakhage A.A."/>
            <person name="Petzke L."/>
            <person name="Valiante V."/>
        </authorList>
    </citation>
    <scope>NUCLEOTIDE SEQUENCE [LARGE SCALE GENOMIC DNA]</scope>
    <source>
        <strain evidence="5">SF006504</strain>
    </source>
</reference>
<dbReference type="PANTHER" id="PTHR12526">
    <property type="entry name" value="GLYCOSYLTRANSFERASE"/>
    <property type="match status" value="1"/>
</dbReference>
<evidence type="ECO:0000256" key="2">
    <source>
        <dbReference type="SAM" id="Phobius"/>
    </source>
</evidence>
<dbReference type="SUPFAM" id="SSF53756">
    <property type="entry name" value="UDP-Glycosyltransferase/glycogen phosphorylase"/>
    <property type="match status" value="1"/>
</dbReference>